<protein>
    <submittedName>
        <fullName evidence="2">Uncharacterized protein</fullName>
    </submittedName>
</protein>
<comment type="caution">
    <text evidence="2">The sequence shown here is derived from an EMBL/GenBank/DDBJ whole genome shotgun (WGS) entry which is preliminary data.</text>
</comment>
<keyword evidence="3" id="KW-1185">Reference proteome</keyword>
<dbReference type="InParanoid" id="A0A1D3D5G8"/>
<feature type="compositionally biased region" description="Polar residues" evidence="1">
    <location>
        <begin position="271"/>
        <end position="281"/>
    </location>
</feature>
<feature type="compositionally biased region" description="Basic and acidic residues" evidence="1">
    <location>
        <begin position="190"/>
        <end position="201"/>
    </location>
</feature>
<organism evidence="2 3">
    <name type="scientific">Cyclospora cayetanensis</name>
    <dbReference type="NCBI Taxonomy" id="88456"/>
    <lineage>
        <taxon>Eukaryota</taxon>
        <taxon>Sar</taxon>
        <taxon>Alveolata</taxon>
        <taxon>Apicomplexa</taxon>
        <taxon>Conoidasida</taxon>
        <taxon>Coccidia</taxon>
        <taxon>Eucoccidiorida</taxon>
        <taxon>Eimeriorina</taxon>
        <taxon>Eimeriidae</taxon>
        <taxon>Cyclospora</taxon>
    </lineage>
</organism>
<reference evidence="2 3" key="1">
    <citation type="journal article" date="2016" name="BMC Genomics">
        <title>Comparative genomics reveals Cyclospora cayetanensis possesses coccidia-like metabolism and invasion components but unique surface antigens.</title>
        <authorList>
            <person name="Liu S."/>
            <person name="Wang L."/>
            <person name="Zheng H."/>
            <person name="Xu Z."/>
            <person name="Roellig D.M."/>
            <person name="Li N."/>
            <person name="Frace M.A."/>
            <person name="Tang K."/>
            <person name="Arrowood M.J."/>
            <person name="Moss D.M."/>
            <person name="Zhang L."/>
            <person name="Feng Y."/>
            <person name="Xiao L."/>
        </authorList>
    </citation>
    <scope>NUCLEOTIDE SEQUENCE [LARGE SCALE GENOMIC DNA]</scope>
    <source>
        <strain evidence="2 3">CHN_HEN01</strain>
    </source>
</reference>
<feature type="region of interest" description="Disordered" evidence="1">
    <location>
        <begin position="271"/>
        <end position="301"/>
    </location>
</feature>
<dbReference type="VEuPathDB" id="ToxoDB:cyc_02298"/>
<evidence type="ECO:0000256" key="1">
    <source>
        <dbReference type="SAM" id="MobiDB-lite"/>
    </source>
</evidence>
<evidence type="ECO:0000313" key="3">
    <source>
        <dbReference type="Proteomes" id="UP000095192"/>
    </source>
</evidence>
<dbReference type="AlphaFoldDB" id="A0A1D3D5G8"/>
<dbReference type="EMBL" id="JROU02000655">
    <property type="protein sequence ID" value="OEH78684.1"/>
    <property type="molecule type" value="Genomic_DNA"/>
</dbReference>
<feature type="region of interest" description="Disordered" evidence="1">
    <location>
        <begin position="189"/>
        <end position="223"/>
    </location>
</feature>
<name>A0A1D3D5G8_9EIME</name>
<sequence>MATPKGERQDASVANCMSPLRSMSLRTESIGNSSSSNNLSASQRVCGLLLERHGERVLQLLLSSKDGRQLLESLLSVAFRSAGVGGSPLLVRLLQRDAEGFVSVMMKRSEDKAVARGLGLCLLRGVAAVEEADLQPLAEALSKAILEQLQQQAPAEELPANPSSSNEAAEGAVLASGSATAVAADAADAEGGKRLAEEEQSKPLGKKASRSVEGQSAPEARCKGPHEALIREALFYVSTETVACDADALCQQLVDFAPPVLTRVIQIEVTQRTSQDRQGASASPVAFAASTEGASPKGKLP</sequence>
<evidence type="ECO:0000313" key="2">
    <source>
        <dbReference type="EMBL" id="OEH78684.1"/>
    </source>
</evidence>
<dbReference type="Proteomes" id="UP000095192">
    <property type="component" value="Unassembled WGS sequence"/>
</dbReference>
<accession>A0A1D3D5G8</accession>
<proteinExistence type="predicted"/>
<gene>
    <name evidence="2" type="ORF">cyc_02298</name>
</gene>